<dbReference type="InterPro" id="IPR055768">
    <property type="entry name" value="DUF7344"/>
</dbReference>
<reference evidence="3 4" key="1">
    <citation type="journal article" date="2019" name="Int. J. Syst. Evol. Microbiol.">
        <title>The Global Catalogue of Microorganisms (GCM) 10K type strain sequencing project: providing services to taxonomists for standard genome sequencing and annotation.</title>
        <authorList>
            <consortium name="The Broad Institute Genomics Platform"/>
            <consortium name="The Broad Institute Genome Sequencing Center for Infectious Disease"/>
            <person name="Wu L."/>
            <person name="Ma J."/>
        </authorList>
    </citation>
    <scope>NUCLEOTIDE SEQUENCE [LARGE SCALE GENOMIC DNA]</scope>
    <source>
        <strain evidence="3 4">IBRC-M 10256</strain>
    </source>
</reference>
<dbReference type="RefSeq" id="WP_256532581.1">
    <property type="nucleotide sequence ID" value="NZ_CP101824.1"/>
</dbReference>
<accession>A0ABD5NTK1</accession>
<sequence>MAESTEAAINSISTLIDSVRRDVLYYLAEQEPPVSFDRLATRVAAWQTDNDPDVVDDASLAEIRTALYHMHLPKLAEAGYIAWDADTHTIRRGPNFDENAPLLRVMADHEDELPGGDGRTPMNRPLRNLIPD</sequence>
<evidence type="ECO:0000259" key="2">
    <source>
        <dbReference type="Pfam" id="PF24035"/>
    </source>
</evidence>
<dbReference type="EMBL" id="JBHSAQ010000016">
    <property type="protein sequence ID" value="MFC3960303.1"/>
    <property type="molecule type" value="Genomic_DNA"/>
</dbReference>
<evidence type="ECO:0000313" key="4">
    <source>
        <dbReference type="Proteomes" id="UP001595846"/>
    </source>
</evidence>
<dbReference type="Pfam" id="PF24035">
    <property type="entry name" value="DUF7344"/>
    <property type="match status" value="1"/>
</dbReference>
<proteinExistence type="predicted"/>
<protein>
    <recommendedName>
        <fullName evidence="2">DUF7344 domain-containing protein</fullName>
    </recommendedName>
</protein>
<evidence type="ECO:0000313" key="3">
    <source>
        <dbReference type="EMBL" id="MFC3960303.1"/>
    </source>
</evidence>
<dbReference type="GeneID" id="73901676"/>
<keyword evidence="4" id="KW-1185">Reference proteome</keyword>
<feature type="region of interest" description="Disordered" evidence="1">
    <location>
        <begin position="111"/>
        <end position="132"/>
    </location>
</feature>
<comment type="caution">
    <text evidence="3">The sequence shown here is derived from an EMBL/GenBank/DDBJ whole genome shotgun (WGS) entry which is preliminary data.</text>
</comment>
<feature type="domain" description="DUF7344" evidence="2">
    <location>
        <begin position="15"/>
        <end position="91"/>
    </location>
</feature>
<dbReference type="AlphaFoldDB" id="A0ABD5NTK1"/>
<evidence type="ECO:0000256" key="1">
    <source>
        <dbReference type="SAM" id="MobiDB-lite"/>
    </source>
</evidence>
<dbReference type="Proteomes" id="UP001595846">
    <property type="component" value="Unassembled WGS sequence"/>
</dbReference>
<gene>
    <name evidence="3" type="ORF">ACFOUR_18280</name>
</gene>
<organism evidence="3 4">
    <name type="scientific">Halovivax cerinus</name>
    <dbReference type="NCBI Taxonomy" id="1487865"/>
    <lineage>
        <taxon>Archaea</taxon>
        <taxon>Methanobacteriati</taxon>
        <taxon>Methanobacteriota</taxon>
        <taxon>Stenosarchaea group</taxon>
        <taxon>Halobacteria</taxon>
        <taxon>Halobacteriales</taxon>
        <taxon>Natrialbaceae</taxon>
        <taxon>Halovivax</taxon>
    </lineage>
</organism>
<name>A0ABD5NTK1_9EURY</name>